<dbReference type="OrthoDB" id="9785826at2"/>
<sequence length="90" mass="9925">MASEQYDFARLIFDIGYSPVREVALSKRATVPLGLNIATLRSDGWVITIRANSDSPICYILRPDEVNAHAGQGKKGGAWCRKRLRPGPDP</sequence>
<evidence type="ECO:0000256" key="1">
    <source>
        <dbReference type="SAM" id="MobiDB-lite"/>
    </source>
</evidence>
<proteinExistence type="predicted"/>
<evidence type="ECO:0000313" key="2">
    <source>
        <dbReference type="EMBL" id="VDC24566.1"/>
    </source>
</evidence>
<accession>A0A3P5X1S9</accession>
<dbReference type="Proteomes" id="UP000277498">
    <property type="component" value="Unassembled WGS sequence"/>
</dbReference>
<dbReference type="EMBL" id="UXAW01000051">
    <property type="protein sequence ID" value="VDC24566.1"/>
    <property type="molecule type" value="Genomic_DNA"/>
</dbReference>
<reference evidence="2 3" key="1">
    <citation type="submission" date="2018-11" db="EMBL/GenBank/DDBJ databases">
        <authorList>
            <person name="Criscuolo A."/>
        </authorList>
    </citation>
    <scope>NUCLEOTIDE SEQUENCE [LARGE SCALE GENOMIC DNA]</scope>
    <source>
        <strain evidence="2">ACIP111625</strain>
    </source>
</reference>
<feature type="region of interest" description="Disordered" evidence="1">
    <location>
        <begin position="68"/>
        <end position="90"/>
    </location>
</feature>
<feature type="compositionally biased region" description="Basic residues" evidence="1">
    <location>
        <begin position="80"/>
        <end position="90"/>
    </location>
</feature>
<keyword evidence="3" id="KW-1185">Reference proteome</keyword>
<evidence type="ECO:0000313" key="3">
    <source>
        <dbReference type="Proteomes" id="UP000277498"/>
    </source>
</evidence>
<dbReference type="RefSeq" id="WP_124085665.1">
    <property type="nucleotide sequence ID" value="NZ_UXAW01000051.1"/>
</dbReference>
<gene>
    <name evidence="2" type="ORF">XINFAN_01241</name>
</gene>
<name>A0A3P5X1S9_9RHOB</name>
<organism evidence="2 3">
    <name type="scientific">Pseudogemmobacter humi</name>
    <dbReference type="NCBI Taxonomy" id="2483812"/>
    <lineage>
        <taxon>Bacteria</taxon>
        <taxon>Pseudomonadati</taxon>
        <taxon>Pseudomonadota</taxon>
        <taxon>Alphaproteobacteria</taxon>
        <taxon>Rhodobacterales</taxon>
        <taxon>Paracoccaceae</taxon>
        <taxon>Pseudogemmobacter</taxon>
    </lineage>
</organism>
<protein>
    <submittedName>
        <fullName evidence="2">Uncharacterized protein</fullName>
    </submittedName>
</protein>
<dbReference type="AlphaFoldDB" id="A0A3P5X1S9"/>